<organism evidence="1 2">
    <name type="scientific">Dyella flagellata</name>
    <dbReference type="NCBI Taxonomy" id="1867833"/>
    <lineage>
        <taxon>Bacteria</taxon>
        <taxon>Pseudomonadati</taxon>
        <taxon>Pseudomonadota</taxon>
        <taxon>Gammaproteobacteria</taxon>
        <taxon>Lysobacterales</taxon>
        <taxon>Rhodanobacteraceae</taxon>
        <taxon>Dyella</taxon>
    </lineage>
</organism>
<keyword evidence="2" id="KW-1185">Reference proteome</keyword>
<dbReference type="RefSeq" id="WP_284331233.1">
    <property type="nucleotide sequence ID" value="NZ_BSOA01000012.1"/>
</dbReference>
<sequence length="50" mass="5691">MNNENVEIVRPFARMMANEVPTEDVDSMIKKGAFVSVRSGHVFNDWPDIP</sequence>
<evidence type="ECO:0000313" key="1">
    <source>
        <dbReference type="EMBL" id="GLQ87787.1"/>
    </source>
</evidence>
<accession>A0ABQ5X815</accession>
<name>A0ABQ5X815_9GAMM</name>
<reference evidence="2" key="1">
    <citation type="journal article" date="2019" name="Int. J. Syst. Evol. Microbiol.">
        <title>The Global Catalogue of Microorganisms (GCM) 10K type strain sequencing project: providing services to taxonomists for standard genome sequencing and annotation.</title>
        <authorList>
            <consortium name="The Broad Institute Genomics Platform"/>
            <consortium name="The Broad Institute Genome Sequencing Center for Infectious Disease"/>
            <person name="Wu L."/>
            <person name="Ma J."/>
        </authorList>
    </citation>
    <scope>NUCLEOTIDE SEQUENCE [LARGE SCALE GENOMIC DNA]</scope>
    <source>
        <strain evidence="2">NBRC 111981</strain>
    </source>
</reference>
<gene>
    <name evidence="1" type="ORF">GCM10007898_13550</name>
</gene>
<dbReference type="Proteomes" id="UP001156627">
    <property type="component" value="Unassembled WGS sequence"/>
</dbReference>
<protein>
    <submittedName>
        <fullName evidence="1">Uncharacterized protein</fullName>
    </submittedName>
</protein>
<proteinExistence type="predicted"/>
<comment type="caution">
    <text evidence="1">The sequence shown here is derived from an EMBL/GenBank/DDBJ whole genome shotgun (WGS) entry which is preliminary data.</text>
</comment>
<dbReference type="EMBL" id="BSOA01000012">
    <property type="protein sequence ID" value="GLQ87787.1"/>
    <property type="molecule type" value="Genomic_DNA"/>
</dbReference>
<evidence type="ECO:0000313" key="2">
    <source>
        <dbReference type="Proteomes" id="UP001156627"/>
    </source>
</evidence>